<gene>
    <name evidence="3" type="ORF">SVUK_LOCUS8604</name>
</gene>
<sequence>MVENNTDRLAGFISFGCLLFVISAVAFVAKLHSDIVSITRQAEEELPKFNNVHEELWKEALKLVDKYGRNIEKRDVVYRNQASQNIYPNQRHVPDHIARGGKRHITPSSLQLSKAFQRSYVPQQIYQQVARQFYQQQPYTDSSAGQCNCPGGPAGPPGPNGYNGGTLLRYEKMSQTIHQKKISKMKTL</sequence>
<protein>
    <recommendedName>
        <fullName evidence="5">Nematode cuticle collagen N-terminal domain-containing protein</fullName>
    </recommendedName>
</protein>
<dbReference type="EMBL" id="UYYB01031540">
    <property type="protein sequence ID" value="VDM73606.1"/>
    <property type="molecule type" value="Genomic_DNA"/>
</dbReference>
<name>A0A3P7IU09_STRVU</name>
<keyword evidence="2" id="KW-0472">Membrane</keyword>
<keyword evidence="2" id="KW-0812">Transmembrane</keyword>
<accession>A0A3P7IU09</accession>
<evidence type="ECO:0000313" key="3">
    <source>
        <dbReference type="EMBL" id="VDM73606.1"/>
    </source>
</evidence>
<evidence type="ECO:0000256" key="1">
    <source>
        <dbReference type="SAM" id="MobiDB-lite"/>
    </source>
</evidence>
<dbReference type="AlphaFoldDB" id="A0A3P7IU09"/>
<evidence type="ECO:0000256" key="2">
    <source>
        <dbReference type="SAM" id="Phobius"/>
    </source>
</evidence>
<evidence type="ECO:0008006" key="5">
    <source>
        <dbReference type="Google" id="ProtNLM"/>
    </source>
</evidence>
<feature type="region of interest" description="Disordered" evidence="1">
    <location>
        <begin position="142"/>
        <end position="165"/>
    </location>
</feature>
<dbReference type="Proteomes" id="UP000270094">
    <property type="component" value="Unassembled WGS sequence"/>
</dbReference>
<keyword evidence="4" id="KW-1185">Reference proteome</keyword>
<reference evidence="3 4" key="1">
    <citation type="submission" date="2018-11" db="EMBL/GenBank/DDBJ databases">
        <authorList>
            <consortium name="Pathogen Informatics"/>
        </authorList>
    </citation>
    <scope>NUCLEOTIDE SEQUENCE [LARGE SCALE GENOMIC DNA]</scope>
</reference>
<dbReference type="OrthoDB" id="5866698at2759"/>
<organism evidence="3 4">
    <name type="scientific">Strongylus vulgaris</name>
    <name type="common">Blood worm</name>
    <dbReference type="NCBI Taxonomy" id="40348"/>
    <lineage>
        <taxon>Eukaryota</taxon>
        <taxon>Metazoa</taxon>
        <taxon>Ecdysozoa</taxon>
        <taxon>Nematoda</taxon>
        <taxon>Chromadorea</taxon>
        <taxon>Rhabditida</taxon>
        <taxon>Rhabditina</taxon>
        <taxon>Rhabditomorpha</taxon>
        <taxon>Strongyloidea</taxon>
        <taxon>Strongylidae</taxon>
        <taxon>Strongylus</taxon>
    </lineage>
</organism>
<evidence type="ECO:0000313" key="4">
    <source>
        <dbReference type="Proteomes" id="UP000270094"/>
    </source>
</evidence>
<feature type="transmembrane region" description="Helical" evidence="2">
    <location>
        <begin position="12"/>
        <end position="31"/>
    </location>
</feature>
<proteinExistence type="predicted"/>
<feature type="compositionally biased region" description="Low complexity" evidence="1">
    <location>
        <begin position="142"/>
        <end position="151"/>
    </location>
</feature>
<keyword evidence="2" id="KW-1133">Transmembrane helix</keyword>